<name>A0A174WK74_PARDI</name>
<evidence type="ECO:0000259" key="1">
    <source>
        <dbReference type="Pfam" id="PF11396"/>
    </source>
</evidence>
<dbReference type="Proteomes" id="UP000450599">
    <property type="component" value="Unassembled WGS sequence"/>
</dbReference>
<dbReference type="InterPro" id="IPR021533">
    <property type="entry name" value="PepSY-like"/>
</dbReference>
<dbReference type="Pfam" id="PF11396">
    <property type="entry name" value="PepSY_like"/>
    <property type="match status" value="3"/>
</dbReference>
<dbReference type="Proteomes" id="UP000463337">
    <property type="component" value="Unassembled WGS sequence"/>
</dbReference>
<feature type="domain" description="Putative beta-lactamase-inhibitor-like PepSY-like" evidence="1">
    <location>
        <begin position="207"/>
        <end position="277"/>
    </location>
</feature>
<evidence type="ECO:0000313" key="2">
    <source>
        <dbReference type="EMBL" id="CUQ44677.1"/>
    </source>
</evidence>
<reference evidence="7 8" key="2">
    <citation type="journal article" date="2019" name="Nat. Med.">
        <title>A library of human gut bacterial isolates paired with longitudinal multiomics data enables mechanistic microbiome research.</title>
        <authorList>
            <person name="Poyet M."/>
            <person name="Groussin M."/>
            <person name="Gibbons S.M."/>
            <person name="Avila-Pacheco J."/>
            <person name="Jiang X."/>
            <person name="Kearney S.M."/>
            <person name="Perrotta A.R."/>
            <person name="Berdy B."/>
            <person name="Zhao S."/>
            <person name="Lieberman T.D."/>
            <person name="Swanson P.K."/>
            <person name="Smith M."/>
            <person name="Roesemann S."/>
            <person name="Alexander J.E."/>
            <person name="Rich S.A."/>
            <person name="Livny J."/>
            <person name="Vlamakis H."/>
            <person name="Clish C."/>
            <person name="Bullock K."/>
            <person name="Deik A."/>
            <person name="Scott J."/>
            <person name="Pierce K.A."/>
            <person name="Xavier R.J."/>
            <person name="Alm E.J."/>
        </authorList>
    </citation>
    <scope>NUCLEOTIDE SEQUENCE [LARGE SCALE GENOMIC DNA]</scope>
    <source>
        <strain evidence="5 9">BIOML-A10</strain>
        <strain evidence="4 7">BIOML-A11</strain>
        <strain evidence="3 8">BIOML-A41</strain>
    </source>
</reference>
<dbReference type="GeneID" id="93521955"/>
<dbReference type="EMBL" id="WKMW01000003">
    <property type="protein sequence ID" value="MRY83322.1"/>
    <property type="molecule type" value="Genomic_DNA"/>
</dbReference>
<dbReference type="PROSITE" id="PS51257">
    <property type="entry name" value="PROKAR_LIPOPROTEIN"/>
    <property type="match status" value="1"/>
</dbReference>
<evidence type="ECO:0000313" key="8">
    <source>
        <dbReference type="Proteomes" id="UP000463337"/>
    </source>
</evidence>
<dbReference type="EMBL" id="WKLT01000011">
    <property type="protein sequence ID" value="MRY58827.1"/>
    <property type="molecule type" value="Genomic_DNA"/>
</dbReference>
<feature type="domain" description="Putative beta-lactamase-inhibitor-like PepSY-like" evidence="1">
    <location>
        <begin position="58"/>
        <end position="149"/>
    </location>
</feature>
<dbReference type="AlphaFoldDB" id="A0A174WK74"/>
<evidence type="ECO:0000313" key="6">
    <source>
        <dbReference type="Proteomes" id="UP000095332"/>
    </source>
</evidence>
<evidence type="ECO:0000313" key="5">
    <source>
        <dbReference type="EMBL" id="MRZ05698.1"/>
    </source>
</evidence>
<dbReference type="Proteomes" id="UP000471216">
    <property type="component" value="Unassembled WGS sequence"/>
</dbReference>
<dbReference type="EMBL" id="WKMX01000005">
    <property type="protein sequence ID" value="MRZ05698.1"/>
    <property type="molecule type" value="Genomic_DNA"/>
</dbReference>
<dbReference type="SUPFAM" id="SSF160574">
    <property type="entry name" value="BT0923-like"/>
    <property type="match status" value="2"/>
</dbReference>
<reference evidence="2 6" key="1">
    <citation type="submission" date="2015-09" db="EMBL/GenBank/DDBJ databases">
        <authorList>
            <consortium name="Pathogen Informatics"/>
        </authorList>
    </citation>
    <scope>NUCLEOTIDE SEQUENCE [LARGE SCALE GENOMIC DNA]</scope>
    <source>
        <strain evidence="2 6">2789STDY5834948</strain>
    </source>
</reference>
<sequence>MNTRLILFTCIAGLTLFFSGCSKNDDDHQGIIPLPPVENAFQEKYPDAKNPVFEIEGNYYVVDFNNEGSETTAWFTDQGVWMMEKIDISFAQLPAAVSTAFKQGFYSNWTVDDTYAINRLNMGIVYKIEAEQSNSEVDLYYSQYGNLIKAVDDEINNDAPIVIPKEVSNLMEITFANAELLDIQQNSLGYELDMIDNQIYKVAQLNKDYRWQSTTWAMSEQEVPQIVMQGFESSAYASDKVQSIYTLLNANGTFYLFKVSHNGQDETITFDVFGNIVKPE</sequence>
<proteinExistence type="predicted"/>
<protein>
    <submittedName>
        <fullName evidence="2">Protein of uncharacterized function (DUF2874)</fullName>
    </submittedName>
</protein>
<evidence type="ECO:0000313" key="4">
    <source>
        <dbReference type="EMBL" id="MRY83322.1"/>
    </source>
</evidence>
<organism evidence="2 6">
    <name type="scientific">Parabacteroides distasonis</name>
    <dbReference type="NCBI Taxonomy" id="823"/>
    <lineage>
        <taxon>Bacteria</taxon>
        <taxon>Pseudomonadati</taxon>
        <taxon>Bacteroidota</taxon>
        <taxon>Bacteroidia</taxon>
        <taxon>Bacteroidales</taxon>
        <taxon>Tannerellaceae</taxon>
        <taxon>Parabacteroides</taxon>
    </lineage>
</organism>
<evidence type="ECO:0000313" key="3">
    <source>
        <dbReference type="EMBL" id="MRY58827.1"/>
    </source>
</evidence>
<accession>A0A174WK74</accession>
<dbReference type="RefSeq" id="WP_005864747.1">
    <property type="nucleotide sequence ID" value="NZ_AP019729.1"/>
</dbReference>
<evidence type="ECO:0000313" key="7">
    <source>
        <dbReference type="Proteomes" id="UP000450599"/>
    </source>
</evidence>
<dbReference type="EMBL" id="CZBM01000013">
    <property type="protein sequence ID" value="CUQ44677.1"/>
    <property type="molecule type" value="Genomic_DNA"/>
</dbReference>
<dbReference type="Proteomes" id="UP000095332">
    <property type="component" value="Unassembled WGS sequence"/>
</dbReference>
<feature type="domain" description="Putative beta-lactamase-inhibitor-like PepSY-like" evidence="1">
    <location>
        <begin position="162"/>
        <end position="196"/>
    </location>
</feature>
<evidence type="ECO:0000313" key="9">
    <source>
        <dbReference type="Proteomes" id="UP000471216"/>
    </source>
</evidence>
<dbReference type="Gene3D" id="3.10.450.360">
    <property type="match status" value="2"/>
</dbReference>
<gene>
    <name evidence="2" type="ORF">ERS852560_02962</name>
    <name evidence="5" type="ORF">GKD54_05575</name>
    <name evidence="4" type="ORF">GKD58_03380</name>
    <name evidence="3" type="ORF">GKD59_13135</name>
</gene>